<reference evidence="1 2" key="1">
    <citation type="submission" date="2021-03" db="EMBL/GenBank/DDBJ databases">
        <title>Genomic Encyclopedia of Type Strains, Phase IV (KMG-IV): sequencing the most valuable type-strain genomes for metagenomic binning, comparative biology and taxonomic classification.</title>
        <authorList>
            <person name="Goeker M."/>
        </authorList>
    </citation>
    <scope>NUCLEOTIDE SEQUENCE [LARGE SCALE GENOMIC DNA]</scope>
    <source>
        <strain evidence="1 2">DSM 24004</strain>
    </source>
</reference>
<dbReference type="RefSeq" id="WP_209512220.1">
    <property type="nucleotide sequence ID" value="NZ_JAGGKS010000007.1"/>
</dbReference>
<dbReference type="GO" id="GO:0016829">
    <property type="term" value="F:lyase activity"/>
    <property type="evidence" value="ECO:0007669"/>
    <property type="project" value="UniProtKB-KW"/>
</dbReference>
<dbReference type="EMBL" id="JAGGKS010000007">
    <property type="protein sequence ID" value="MBP1926480.1"/>
    <property type="molecule type" value="Genomic_DNA"/>
</dbReference>
<gene>
    <name evidence="1" type="ORF">J2Z76_002349</name>
</gene>
<keyword evidence="2" id="KW-1185">Reference proteome</keyword>
<dbReference type="SUPFAM" id="SSF54593">
    <property type="entry name" value="Glyoxalase/Bleomycin resistance protein/Dihydroxybiphenyl dioxygenase"/>
    <property type="match status" value="1"/>
</dbReference>
<comment type="caution">
    <text evidence="1">The sequence shown here is derived from an EMBL/GenBank/DDBJ whole genome shotgun (WGS) entry which is preliminary data.</text>
</comment>
<dbReference type="Gene3D" id="3.10.180.10">
    <property type="entry name" value="2,3-Dihydroxybiphenyl 1,2-Dioxygenase, domain 1"/>
    <property type="match status" value="1"/>
</dbReference>
<accession>A0ABS4GFL4</accession>
<name>A0ABS4GFL4_9FIRM</name>
<proteinExistence type="predicted"/>
<evidence type="ECO:0000313" key="1">
    <source>
        <dbReference type="EMBL" id="MBP1926480.1"/>
    </source>
</evidence>
<sequence length="131" mass="15032">MAYAKKSYLEHVAVKVKDIQWHIEFFTKALGMDIRELHGKIENPEQVWIGGMQLTSSPDFEVGDCTNERAWHIGIFTEDLEDALKEVYSFEGVMEMPQGRNWFSLPDGLSIELMQASENSVQEILKIDPRA</sequence>
<evidence type="ECO:0000313" key="2">
    <source>
        <dbReference type="Proteomes" id="UP001519342"/>
    </source>
</evidence>
<keyword evidence="1" id="KW-0456">Lyase</keyword>
<protein>
    <submittedName>
        <fullName evidence="1">Enzyme related to lactoylglutathione lyase</fullName>
    </submittedName>
</protein>
<dbReference type="InterPro" id="IPR029068">
    <property type="entry name" value="Glyas_Bleomycin-R_OHBP_Dase"/>
</dbReference>
<organism evidence="1 2">
    <name type="scientific">Sedimentibacter acidaminivorans</name>
    <dbReference type="NCBI Taxonomy" id="913099"/>
    <lineage>
        <taxon>Bacteria</taxon>
        <taxon>Bacillati</taxon>
        <taxon>Bacillota</taxon>
        <taxon>Tissierellia</taxon>
        <taxon>Sedimentibacter</taxon>
    </lineage>
</organism>
<dbReference type="Proteomes" id="UP001519342">
    <property type="component" value="Unassembled WGS sequence"/>
</dbReference>